<dbReference type="AlphaFoldDB" id="A0A833WMF2"/>
<dbReference type="Proteomes" id="UP000602510">
    <property type="component" value="Unassembled WGS sequence"/>
</dbReference>
<gene>
    <name evidence="1" type="ORF">GN244_ATG02057</name>
    <name evidence="2" type="ORF">GN958_ATG10782</name>
</gene>
<evidence type="ECO:0000313" key="2">
    <source>
        <dbReference type="EMBL" id="KAF4140032.1"/>
    </source>
</evidence>
<organism evidence="1 3">
    <name type="scientific">Phytophthora infestans</name>
    <name type="common">Potato late blight agent</name>
    <name type="synonym">Botrytis infestans</name>
    <dbReference type="NCBI Taxonomy" id="4787"/>
    <lineage>
        <taxon>Eukaryota</taxon>
        <taxon>Sar</taxon>
        <taxon>Stramenopiles</taxon>
        <taxon>Oomycota</taxon>
        <taxon>Peronosporomycetes</taxon>
        <taxon>Peronosporales</taxon>
        <taxon>Peronosporaceae</taxon>
        <taxon>Phytophthora</taxon>
    </lineage>
</organism>
<keyword evidence="3" id="KW-1185">Reference proteome</keyword>
<dbReference type="Proteomes" id="UP000704712">
    <property type="component" value="Unassembled WGS sequence"/>
</dbReference>
<dbReference type="EMBL" id="WSZM01000043">
    <property type="protein sequence ID" value="KAF4045607.1"/>
    <property type="molecule type" value="Genomic_DNA"/>
</dbReference>
<name>A0A833WMF2_PHYIN</name>
<sequence>MVRSSLEDAPTLVSATCVLNNFVIDEHDGIWDPRAAVQRRNFHLANALTVANEMTCPRDELQQDKTSKSILT</sequence>
<evidence type="ECO:0000313" key="3">
    <source>
        <dbReference type="Proteomes" id="UP000602510"/>
    </source>
</evidence>
<reference evidence="1" key="1">
    <citation type="submission" date="2020-04" db="EMBL/GenBank/DDBJ databases">
        <title>Hybrid Assembly of Korean Phytophthora infestans isolates.</title>
        <authorList>
            <person name="Prokchorchik M."/>
            <person name="Lee Y."/>
            <person name="Seo J."/>
            <person name="Cho J.-H."/>
            <person name="Park Y.-E."/>
            <person name="Jang D.-C."/>
            <person name="Im J.-S."/>
            <person name="Choi J.-G."/>
            <person name="Park H.-J."/>
            <person name="Lee G.-B."/>
            <person name="Lee Y.-G."/>
            <person name="Hong S.-Y."/>
            <person name="Cho K."/>
            <person name="Sohn K.H."/>
        </authorList>
    </citation>
    <scope>NUCLEOTIDE SEQUENCE</scope>
    <source>
        <strain evidence="1">KR_1_A1</strain>
        <strain evidence="2">KR_2_A2</strain>
    </source>
</reference>
<evidence type="ECO:0000313" key="1">
    <source>
        <dbReference type="EMBL" id="KAF4045607.1"/>
    </source>
</evidence>
<accession>A0A833WMF2</accession>
<comment type="caution">
    <text evidence="1">The sequence shown here is derived from an EMBL/GenBank/DDBJ whole genome shotgun (WGS) entry which is preliminary data.</text>
</comment>
<dbReference type="EMBL" id="JAACNO010001519">
    <property type="protein sequence ID" value="KAF4140032.1"/>
    <property type="molecule type" value="Genomic_DNA"/>
</dbReference>
<proteinExistence type="predicted"/>
<protein>
    <submittedName>
        <fullName evidence="1">Uncharacterized protein</fullName>
    </submittedName>
</protein>